<evidence type="ECO:0000256" key="6">
    <source>
        <dbReference type="ARBA" id="ARBA00023235"/>
    </source>
</evidence>
<keyword evidence="6 7" id="KW-0413">Isomerase</keyword>
<dbReference type="RefSeq" id="WP_101474203.1">
    <property type="nucleotide sequence ID" value="NZ_CP060637.1"/>
</dbReference>
<reference evidence="8 9" key="1">
    <citation type="submission" date="2020-08" db="EMBL/GenBank/DDBJ databases">
        <authorList>
            <person name="Liu C."/>
            <person name="Sun Q."/>
        </authorList>
    </citation>
    <scope>NUCLEOTIDE SEQUENCE [LARGE SCALE GENOMIC DNA]</scope>
    <source>
        <strain evidence="8 9">NSJ-57</strain>
    </source>
</reference>
<dbReference type="Pfam" id="PF02614">
    <property type="entry name" value="UxaC"/>
    <property type="match status" value="1"/>
</dbReference>
<dbReference type="KEGG" id="fho:H9Q81_06615"/>
<dbReference type="GO" id="GO:0019698">
    <property type="term" value="P:D-galacturonate catabolic process"/>
    <property type="evidence" value="ECO:0007669"/>
    <property type="project" value="TreeGrafter"/>
</dbReference>
<dbReference type="GO" id="GO:0042840">
    <property type="term" value="P:D-glucuronate catabolic process"/>
    <property type="evidence" value="ECO:0007669"/>
    <property type="project" value="TreeGrafter"/>
</dbReference>
<dbReference type="EMBL" id="CP060637">
    <property type="protein sequence ID" value="QNM14646.1"/>
    <property type="molecule type" value="Genomic_DNA"/>
</dbReference>
<dbReference type="SUPFAM" id="SSF51556">
    <property type="entry name" value="Metallo-dependent hydrolases"/>
    <property type="match status" value="1"/>
</dbReference>
<organism evidence="8 9">
    <name type="scientific">Fusobacterium hominis</name>
    <dbReference type="NCBI Taxonomy" id="2764326"/>
    <lineage>
        <taxon>Bacteria</taxon>
        <taxon>Fusobacteriati</taxon>
        <taxon>Fusobacteriota</taxon>
        <taxon>Fusobacteriia</taxon>
        <taxon>Fusobacteriales</taxon>
        <taxon>Fusobacteriaceae</taxon>
        <taxon>Fusobacterium</taxon>
    </lineage>
</organism>
<dbReference type="InterPro" id="IPR003766">
    <property type="entry name" value="Uronate_isomerase"/>
</dbReference>
<dbReference type="HAMAP" id="MF_00675">
    <property type="entry name" value="UxaC"/>
    <property type="match status" value="1"/>
</dbReference>
<dbReference type="EC" id="5.3.1.12" evidence="4 7"/>
<evidence type="ECO:0000313" key="9">
    <source>
        <dbReference type="Proteomes" id="UP000515913"/>
    </source>
</evidence>
<sequence>MKKFMDDNFLLENEVSKKLYHEYAKDMPIFDYHCHLNPQEIAENKKFENLTQLWLYGDHYKWRAMRSNGIDEKYITGDASDYEKFYKFVETIEYCFGNPLYHWSHLELKRYFGIEEVINRKNAEIIWKKANECLKQDEFSTKNLIKNSNVVAVCTTDDPVDSLEYHLAISNDKEFEVKVLPTFRPDKAMQVENTDEYLAWLDKLSEVTGLTINSFETLVTGLKARVKFFVENGCLVTDLSMEEPFFKMATPEELETLFSKVLKREKLTSDEVEAYKTALFVELGKEYKKYDLGMQLHMGAQRNNNTRMFEKLGRDIGMDSIGDYSYAYKLSKLLNELEREEKLPKTILYCLNPKDNEVLGTMIGNFQGKDIPGKMQFGSGWWFLDQKNGMLNQMTTLANLGLLRRFVGMLTDSRSFISYTRHEYFRRIMCNLVGTWVENGEVPYDEEILKPMIQEICYLNAKNYFKLEV</sequence>
<dbReference type="AlphaFoldDB" id="A0A7G9GV14"/>
<evidence type="ECO:0000256" key="5">
    <source>
        <dbReference type="ARBA" id="ARBA00020555"/>
    </source>
</evidence>
<dbReference type="Proteomes" id="UP000515913">
    <property type="component" value="Chromosome"/>
</dbReference>
<dbReference type="UniPathway" id="UPA00246"/>
<dbReference type="PANTHER" id="PTHR30068:SF4">
    <property type="entry name" value="URONATE ISOMERASE"/>
    <property type="match status" value="1"/>
</dbReference>
<keyword evidence="9" id="KW-1185">Reference proteome</keyword>
<accession>A0A7G9GV14</accession>
<dbReference type="PANTHER" id="PTHR30068">
    <property type="entry name" value="URONATE ISOMERASE"/>
    <property type="match status" value="1"/>
</dbReference>
<gene>
    <name evidence="7 8" type="primary">uxaC</name>
    <name evidence="8" type="ORF">H9Q81_06615</name>
</gene>
<evidence type="ECO:0000256" key="1">
    <source>
        <dbReference type="ARBA" id="ARBA00001165"/>
    </source>
</evidence>
<protein>
    <recommendedName>
        <fullName evidence="5 7">Uronate isomerase</fullName>
        <ecNumber evidence="4 7">5.3.1.12</ecNumber>
    </recommendedName>
    <alternativeName>
        <fullName evidence="7">Glucuronate isomerase</fullName>
    </alternativeName>
    <alternativeName>
        <fullName evidence="7">Uronic isomerase</fullName>
    </alternativeName>
</protein>
<dbReference type="Gene3D" id="3.20.20.140">
    <property type="entry name" value="Metal-dependent hydrolases"/>
    <property type="match status" value="1"/>
</dbReference>
<dbReference type="InterPro" id="IPR032466">
    <property type="entry name" value="Metal_Hydrolase"/>
</dbReference>
<dbReference type="GO" id="GO:0008880">
    <property type="term" value="F:glucuronate isomerase activity"/>
    <property type="evidence" value="ECO:0007669"/>
    <property type="project" value="UniProtKB-UniRule"/>
</dbReference>
<evidence type="ECO:0000256" key="3">
    <source>
        <dbReference type="ARBA" id="ARBA00008397"/>
    </source>
</evidence>
<comment type="catalytic activity">
    <reaction evidence="7">
        <text>aldehydo-D-galacturonate = keto-D-tagaturonate</text>
        <dbReference type="Rhea" id="RHEA:27702"/>
        <dbReference type="ChEBI" id="CHEBI:12952"/>
        <dbReference type="ChEBI" id="CHEBI:17886"/>
    </reaction>
</comment>
<evidence type="ECO:0000313" key="8">
    <source>
        <dbReference type="EMBL" id="QNM14646.1"/>
    </source>
</evidence>
<dbReference type="NCBIfam" id="NF002794">
    <property type="entry name" value="PRK02925.1"/>
    <property type="match status" value="1"/>
</dbReference>
<evidence type="ECO:0000256" key="4">
    <source>
        <dbReference type="ARBA" id="ARBA00012546"/>
    </source>
</evidence>
<comment type="catalytic activity">
    <reaction evidence="1 7">
        <text>D-glucuronate = D-fructuronate</text>
        <dbReference type="Rhea" id="RHEA:13049"/>
        <dbReference type="ChEBI" id="CHEBI:58720"/>
        <dbReference type="ChEBI" id="CHEBI:59863"/>
        <dbReference type="EC" id="5.3.1.12"/>
    </reaction>
</comment>
<evidence type="ECO:0000256" key="7">
    <source>
        <dbReference type="HAMAP-Rule" id="MF_00675"/>
    </source>
</evidence>
<proteinExistence type="inferred from homology"/>
<dbReference type="Gene3D" id="1.10.2020.10">
    <property type="entry name" value="uronate isomerase, domain 2, chain A"/>
    <property type="match status" value="1"/>
</dbReference>
<evidence type="ECO:0000256" key="2">
    <source>
        <dbReference type="ARBA" id="ARBA00004892"/>
    </source>
</evidence>
<name>A0A7G9GV14_9FUSO</name>
<comment type="similarity">
    <text evidence="3 7">Belongs to the metallo-dependent hydrolases superfamily. Uronate isomerase family.</text>
</comment>
<comment type="pathway">
    <text evidence="2 7">Carbohydrate metabolism; pentose and glucuronate interconversion.</text>
</comment>